<evidence type="ECO:0000313" key="1">
    <source>
        <dbReference type="EMBL" id="KNC70528.1"/>
    </source>
</evidence>
<sequence>EQMAAVQDYAFSVDGAIARKLRHFDGTRLFHYDQQDGRDFYHQKNT</sequence>
<accession>A0A0L0F2X6</accession>
<dbReference type="RefSeq" id="XP_014144430.1">
    <property type="nucleotide sequence ID" value="XM_014288955.1"/>
</dbReference>
<gene>
    <name evidence="1" type="ORF">SARC_16942</name>
</gene>
<dbReference type="AlphaFoldDB" id="A0A0L0F2X6"/>
<dbReference type="Proteomes" id="UP000054560">
    <property type="component" value="Unassembled WGS sequence"/>
</dbReference>
<keyword evidence="2" id="KW-1185">Reference proteome</keyword>
<evidence type="ECO:0000313" key="2">
    <source>
        <dbReference type="Proteomes" id="UP000054560"/>
    </source>
</evidence>
<reference evidence="1 2" key="1">
    <citation type="submission" date="2011-02" db="EMBL/GenBank/DDBJ databases">
        <title>The Genome Sequence of Sphaeroforma arctica JP610.</title>
        <authorList>
            <consortium name="The Broad Institute Genome Sequencing Platform"/>
            <person name="Russ C."/>
            <person name="Cuomo C."/>
            <person name="Young S.K."/>
            <person name="Zeng Q."/>
            <person name="Gargeya S."/>
            <person name="Alvarado L."/>
            <person name="Berlin A."/>
            <person name="Chapman S.B."/>
            <person name="Chen Z."/>
            <person name="Freedman E."/>
            <person name="Gellesch M."/>
            <person name="Goldberg J."/>
            <person name="Griggs A."/>
            <person name="Gujja S."/>
            <person name="Heilman E."/>
            <person name="Heiman D."/>
            <person name="Howarth C."/>
            <person name="Mehta T."/>
            <person name="Neiman D."/>
            <person name="Pearson M."/>
            <person name="Roberts A."/>
            <person name="Saif S."/>
            <person name="Shea T."/>
            <person name="Shenoy N."/>
            <person name="Sisk P."/>
            <person name="Stolte C."/>
            <person name="Sykes S."/>
            <person name="White J."/>
            <person name="Yandava C."/>
            <person name="Burger G."/>
            <person name="Gray M.W."/>
            <person name="Holland P.W.H."/>
            <person name="King N."/>
            <person name="Lang F.B.F."/>
            <person name="Roger A.J."/>
            <person name="Ruiz-Trillo I."/>
            <person name="Haas B."/>
            <person name="Nusbaum C."/>
            <person name="Birren B."/>
        </authorList>
    </citation>
    <scope>NUCLEOTIDE SEQUENCE [LARGE SCALE GENOMIC DNA]</scope>
    <source>
        <strain evidence="1 2">JP610</strain>
    </source>
</reference>
<protein>
    <submittedName>
        <fullName evidence="1">Uncharacterized protein</fullName>
    </submittedName>
</protein>
<dbReference type="GeneID" id="25917446"/>
<organism evidence="1 2">
    <name type="scientific">Sphaeroforma arctica JP610</name>
    <dbReference type="NCBI Taxonomy" id="667725"/>
    <lineage>
        <taxon>Eukaryota</taxon>
        <taxon>Ichthyosporea</taxon>
        <taxon>Ichthyophonida</taxon>
        <taxon>Sphaeroforma</taxon>
    </lineage>
</organism>
<feature type="non-terminal residue" evidence="1">
    <location>
        <position position="1"/>
    </location>
</feature>
<proteinExistence type="predicted"/>
<name>A0A0L0F2X6_9EUKA</name>
<dbReference type="EMBL" id="KQ250924">
    <property type="protein sequence ID" value="KNC70528.1"/>
    <property type="molecule type" value="Genomic_DNA"/>
</dbReference>